<dbReference type="RefSeq" id="WP_203146536.1">
    <property type="nucleotide sequence ID" value="NZ_JAEVHL010000002.1"/>
</dbReference>
<gene>
    <name evidence="1" type="ORF">JM949_00835</name>
</gene>
<proteinExistence type="predicted"/>
<evidence type="ECO:0000313" key="2">
    <source>
        <dbReference type="Proteomes" id="UP000622245"/>
    </source>
</evidence>
<comment type="caution">
    <text evidence="1">The sequence shown here is derived from an EMBL/GenBank/DDBJ whole genome shotgun (WGS) entry which is preliminary data.</text>
</comment>
<organism evidence="1 2">
    <name type="scientific">Micromonospora tarensis</name>
    <dbReference type="NCBI Taxonomy" id="2806100"/>
    <lineage>
        <taxon>Bacteria</taxon>
        <taxon>Bacillati</taxon>
        <taxon>Actinomycetota</taxon>
        <taxon>Actinomycetes</taxon>
        <taxon>Micromonosporales</taxon>
        <taxon>Micromonosporaceae</taxon>
        <taxon>Micromonospora</taxon>
    </lineage>
</organism>
<protein>
    <submittedName>
        <fullName evidence="1">Uncharacterized protein</fullName>
    </submittedName>
</protein>
<reference evidence="1 2" key="1">
    <citation type="submission" date="2021-01" db="EMBL/GenBank/DDBJ databases">
        <title>Draft genome sequence of Micromonospora sp. strain STR1s_6.</title>
        <authorList>
            <person name="Karlyshev A."/>
            <person name="Jawad R."/>
        </authorList>
    </citation>
    <scope>NUCLEOTIDE SEQUENCE [LARGE SCALE GENOMIC DNA]</scope>
    <source>
        <strain evidence="1 2">STR1S-6</strain>
    </source>
</reference>
<keyword evidence="2" id="KW-1185">Reference proteome</keyword>
<dbReference type="EMBL" id="JAEVHL010000002">
    <property type="protein sequence ID" value="MBM0274106.1"/>
    <property type="molecule type" value="Genomic_DNA"/>
</dbReference>
<name>A0ABS1Y9M3_9ACTN</name>
<dbReference type="Proteomes" id="UP000622245">
    <property type="component" value="Unassembled WGS sequence"/>
</dbReference>
<evidence type="ECO:0000313" key="1">
    <source>
        <dbReference type="EMBL" id="MBM0274106.1"/>
    </source>
</evidence>
<sequence length="88" mass="8789">MTQPSTPHIPPGGPNTGGVGPCIVPVVPTQHLVIPVTFKPCCGAVLIDEDCNCAEFITGLFANAPIVLPAHAPGLKALTDPALLGGAA</sequence>
<accession>A0ABS1Y9M3</accession>